<sequence>MNGIAYIMPGRGKGRKRKAVETVEAPVELESTGNKGQTIDFQSIIEASGVLPKVVESTVKDGQSEAIAIESEGFGDVWLVGDSLIHWAGHYAQENGRENLGLRHQLDWMGVRGMHWQQFTHKMQLKVLFSEPPKVIFIHLGGNDIELLTVCRIMNKIKSGFRYMRAAFPDCQLILVDILPMLVWASGSPEDCKRRRLIRHGRLVASSLKGHQVGVEIDNTTPGFFRPGGIHLSQVGLEMMLDNLRDAVIRRLDLTVERSNGWGYNCVTSKFKTVNGKNVKLGVQELIQNVKKLVKDAFNSCHQNQETGDSVPLLVGQNISHCQLVDEERVWFSGKIISQVPGYPVPGYPKYFNIVYDEDRSYTYKLLNDYKEGTLEIIVPGYHSWYNFKYVGDAAIYTYTLMDDYKQGDLVIAL</sequence>
<protein>
    <recommendedName>
        <fullName evidence="3">SGNH hydrolase-type esterase domain-containing protein</fullName>
    </recommendedName>
</protein>
<dbReference type="Gene3D" id="2.80.10.70">
    <property type="entry name" value="Spindlin/Ssty"/>
    <property type="match status" value="2"/>
</dbReference>
<dbReference type="CDD" id="cd00229">
    <property type="entry name" value="SGNH_hydrolase"/>
    <property type="match status" value="1"/>
</dbReference>
<dbReference type="EMBL" id="CP111013">
    <property type="protein sequence ID" value="WAQ96507.1"/>
    <property type="molecule type" value="Genomic_DNA"/>
</dbReference>
<reference evidence="1" key="1">
    <citation type="submission" date="2022-11" db="EMBL/GenBank/DDBJ databases">
        <title>Centuries of genome instability and evolution in soft-shell clam transmissible cancer (bioRxiv).</title>
        <authorList>
            <person name="Hart S.F.M."/>
            <person name="Yonemitsu M.A."/>
            <person name="Giersch R.M."/>
            <person name="Beal B.F."/>
            <person name="Arriagada G."/>
            <person name="Davis B.W."/>
            <person name="Ostrander E.A."/>
            <person name="Goff S.P."/>
            <person name="Metzger M.J."/>
        </authorList>
    </citation>
    <scope>NUCLEOTIDE SEQUENCE</scope>
    <source>
        <strain evidence="1">MELC-2E11</strain>
        <tissue evidence="1">Siphon/mantle</tissue>
    </source>
</reference>
<dbReference type="Proteomes" id="UP001164746">
    <property type="component" value="Chromosome 2"/>
</dbReference>
<gene>
    <name evidence="1" type="ORF">MAR_029197</name>
</gene>
<proteinExistence type="predicted"/>
<dbReference type="InterPro" id="IPR042567">
    <property type="entry name" value="SPIN/Ssty_sf"/>
</dbReference>
<dbReference type="InterPro" id="IPR036514">
    <property type="entry name" value="SGNH_hydro_sf"/>
</dbReference>
<keyword evidence="2" id="KW-1185">Reference proteome</keyword>
<name>A0ABY7DFS3_MYAAR</name>
<evidence type="ECO:0000313" key="2">
    <source>
        <dbReference type="Proteomes" id="UP001164746"/>
    </source>
</evidence>
<evidence type="ECO:0000313" key="1">
    <source>
        <dbReference type="EMBL" id="WAQ96507.1"/>
    </source>
</evidence>
<dbReference type="SUPFAM" id="SSF52266">
    <property type="entry name" value="SGNH hydrolase"/>
    <property type="match status" value="1"/>
</dbReference>
<organism evidence="1 2">
    <name type="scientific">Mya arenaria</name>
    <name type="common">Soft-shell clam</name>
    <dbReference type="NCBI Taxonomy" id="6604"/>
    <lineage>
        <taxon>Eukaryota</taxon>
        <taxon>Metazoa</taxon>
        <taxon>Spiralia</taxon>
        <taxon>Lophotrochozoa</taxon>
        <taxon>Mollusca</taxon>
        <taxon>Bivalvia</taxon>
        <taxon>Autobranchia</taxon>
        <taxon>Heteroconchia</taxon>
        <taxon>Euheterodonta</taxon>
        <taxon>Imparidentia</taxon>
        <taxon>Neoheterodontei</taxon>
        <taxon>Myida</taxon>
        <taxon>Myoidea</taxon>
        <taxon>Myidae</taxon>
        <taxon>Mya</taxon>
    </lineage>
</organism>
<dbReference type="Gene3D" id="3.40.50.1110">
    <property type="entry name" value="SGNH hydrolase"/>
    <property type="match status" value="1"/>
</dbReference>
<evidence type="ECO:0008006" key="3">
    <source>
        <dbReference type="Google" id="ProtNLM"/>
    </source>
</evidence>
<accession>A0ABY7DFS3</accession>